<evidence type="ECO:0000256" key="4">
    <source>
        <dbReference type="ARBA" id="ARBA00022824"/>
    </source>
</evidence>
<proteinExistence type="inferred from homology"/>
<evidence type="ECO:0000313" key="8">
    <source>
        <dbReference type="EMBL" id="CAG9324692.1"/>
    </source>
</evidence>
<dbReference type="InterPro" id="IPR009914">
    <property type="entry name" value="DPM2"/>
</dbReference>
<keyword evidence="9" id="KW-1185">Reference proteome</keyword>
<keyword evidence="3 7" id="KW-0812">Transmembrane</keyword>
<evidence type="ECO:0000313" key="9">
    <source>
        <dbReference type="Proteomes" id="UP001162131"/>
    </source>
</evidence>
<evidence type="ECO:0000256" key="5">
    <source>
        <dbReference type="ARBA" id="ARBA00022989"/>
    </source>
</evidence>
<dbReference type="EMBL" id="CAJZBQ010000036">
    <property type="protein sequence ID" value="CAG9324692.1"/>
    <property type="molecule type" value="Genomic_DNA"/>
</dbReference>
<comment type="pathway">
    <text evidence="7">Protein modification; protein glycosylation.</text>
</comment>
<organism evidence="8 9">
    <name type="scientific">Blepharisma stoltei</name>
    <dbReference type="NCBI Taxonomy" id="1481888"/>
    <lineage>
        <taxon>Eukaryota</taxon>
        <taxon>Sar</taxon>
        <taxon>Alveolata</taxon>
        <taxon>Ciliophora</taxon>
        <taxon>Postciliodesmatophora</taxon>
        <taxon>Heterotrichea</taxon>
        <taxon>Heterotrichida</taxon>
        <taxon>Blepharismidae</taxon>
        <taxon>Blepharisma</taxon>
    </lineage>
</organism>
<evidence type="ECO:0000256" key="1">
    <source>
        <dbReference type="ARBA" id="ARBA00004477"/>
    </source>
</evidence>
<dbReference type="GO" id="GO:0005789">
    <property type="term" value="C:endoplasmic reticulum membrane"/>
    <property type="evidence" value="ECO:0007669"/>
    <property type="project" value="UniProtKB-SubCell"/>
</dbReference>
<dbReference type="Proteomes" id="UP001162131">
    <property type="component" value="Unassembled WGS sequence"/>
</dbReference>
<comment type="similarity">
    <text evidence="2 7">Belongs to the DPM2 family.</text>
</comment>
<comment type="subunit">
    <text evidence="7">Component of the dolichol-phosphate mannose (DPM) synthase complex.</text>
</comment>
<keyword evidence="5 7" id="KW-1133">Transmembrane helix</keyword>
<reference evidence="8" key="1">
    <citation type="submission" date="2021-09" db="EMBL/GenBank/DDBJ databases">
        <authorList>
            <consortium name="AG Swart"/>
            <person name="Singh M."/>
            <person name="Singh A."/>
            <person name="Seah K."/>
            <person name="Emmerich C."/>
        </authorList>
    </citation>
    <scope>NUCLEOTIDE SEQUENCE</scope>
    <source>
        <strain evidence="8">ATCC30299</strain>
    </source>
</reference>
<name>A0AAU9JHZ3_9CILI</name>
<dbReference type="Pfam" id="PF07297">
    <property type="entry name" value="DPM2"/>
    <property type="match status" value="1"/>
</dbReference>
<dbReference type="GO" id="GO:0006506">
    <property type="term" value="P:GPI anchor biosynthetic process"/>
    <property type="evidence" value="ECO:0007669"/>
    <property type="project" value="TreeGrafter"/>
</dbReference>
<evidence type="ECO:0000256" key="3">
    <source>
        <dbReference type="ARBA" id="ARBA00022692"/>
    </source>
</evidence>
<gene>
    <name evidence="8" type="ORF">BSTOLATCC_MIC36474</name>
</gene>
<comment type="subcellular location">
    <subcellularLocation>
        <location evidence="1 7">Endoplasmic reticulum membrane</location>
        <topology evidence="1 7">Multi-pass membrane protein</topology>
    </subcellularLocation>
</comment>
<evidence type="ECO:0000256" key="2">
    <source>
        <dbReference type="ARBA" id="ARBA00005478"/>
    </source>
</evidence>
<sequence>MSNKSLGFAVTGIGGSLFFYYTLWIIVTPFVDKGHWIQNYFPEREWAFLIPSLVLISGITILFTFIGLVMVKSGRLKQ</sequence>
<accession>A0AAU9JHZ3</accession>
<dbReference type="GO" id="GO:0030234">
    <property type="term" value="F:enzyme regulator activity"/>
    <property type="evidence" value="ECO:0007669"/>
    <property type="project" value="UniProtKB-UniRule"/>
</dbReference>
<feature type="transmembrane region" description="Helical" evidence="7">
    <location>
        <begin position="7"/>
        <end position="26"/>
    </location>
</feature>
<protein>
    <recommendedName>
        <fullName evidence="7">Dolichol phosphate-mannose biosynthesis regulatory protein</fullName>
    </recommendedName>
</protein>
<evidence type="ECO:0000256" key="7">
    <source>
        <dbReference type="RuleBase" id="RU365084"/>
    </source>
</evidence>
<dbReference type="AlphaFoldDB" id="A0AAU9JHZ3"/>
<comment type="function">
    <text evidence="7">Regulatory subunit of the dolichol-phosphate mannose (DPM) synthase complex; essential for the ER localization.</text>
</comment>
<evidence type="ECO:0000256" key="6">
    <source>
        <dbReference type="ARBA" id="ARBA00023136"/>
    </source>
</evidence>
<feature type="transmembrane region" description="Helical" evidence="7">
    <location>
        <begin position="46"/>
        <end position="71"/>
    </location>
</feature>
<dbReference type="PANTHER" id="PTHR15039:SF11">
    <property type="entry name" value="DOLICHOL PHOSPHATE-MANNOSE BIOSYNTHESIS REGULATORY PROTEIN"/>
    <property type="match status" value="1"/>
</dbReference>
<dbReference type="GO" id="GO:0180047">
    <property type="term" value="P:dolichol phosphate mannose biosynthetic process"/>
    <property type="evidence" value="ECO:0007669"/>
    <property type="project" value="InterPro"/>
</dbReference>
<comment type="caution">
    <text evidence="8">The sequence shown here is derived from an EMBL/GenBank/DDBJ whole genome shotgun (WGS) entry which is preliminary data.</text>
</comment>
<dbReference type="GO" id="GO:0033185">
    <property type="term" value="C:dolichol-phosphate-mannose synthase complex"/>
    <property type="evidence" value="ECO:0007669"/>
    <property type="project" value="TreeGrafter"/>
</dbReference>
<dbReference type="PANTHER" id="PTHR15039">
    <property type="entry name" value="DOLICHOL PHOSPHATE-MANNOSE BIOSYNTHESIS REGULATORY PROTEIN"/>
    <property type="match status" value="1"/>
</dbReference>
<keyword evidence="6 7" id="KW-0472">Membrane</keyword>
<keyword evidence="4 7" id="KW-0256">Endoplasmic reticulum</keyword>